<organism evidence="2 3">
    <name type="scientific">Escallonia herrerae</name>
    <dbReference type="NCBI Taxonomy" id="1293975"/>
    <lineage>
        <taxon>Eukaryota</taxon>
        <taxon>Viridiplantae</taxon>
        <taxon>Streptophyta</taxon>
        <taxon>Embryophyta</taxon>
        <taxon>Tracheophyta</taxon>
        <taxon>Spermatophyta</taxon>
        <taxon>Magnoliopsida</taxon>
        <taxon>eudicotyledons</taxon>
        <taxon>Gunneridae</taxon>
        <taxon>Pentapetalae</taxon>
        <taxon>asterids</taxon>
        <taxon>campanulids</taxon>
        <taxon>Escalloniales</taxon>
        <taxon>Escalloniaceae</taxon>
        <taxon>Escallonia</taxon>
    </lineage>
</organism>
<feature type="signal peptide" evidence="1">
    <location>
        <begin position="1"/>
        <end position="24"/>
    </location>
</feature>
<dbReference type="Proteomes" id="UP001188597">
    <property type="component" value="Unassembled WGS sequence"/>
</dbReference>
<feature type="non-terminal residue" evidence="2">
    <location>
        <position position="1"/>
    </location>
</feature>
<feature type="chain" id="PRO_5041662049" evidence="1">
    <location>
        <begin position="25"/>
        <end position="252"/>
    </location>
</feature>
<protein>
    <submittedName>
        <fullName evidence="2">Uncharacterized protein</fullName>
    </submittedName>
</protein>
<evidence type="ECO:0000313" key="2">
    <source>
        <dbReference type="EMBL" id="KAK3037870.1"/>
    </source>
</evidence>
<sequence>MVLCGWKLLEIALLFASLRHAVDLECQLEAGPWNMHVMKFLKWTGLTICLQQKKICNWVWASYEKSMSTLAALSFCVKLTNKVEPVLYQYSQPKSTRLSSDQDFGFGSIDFSSITSDSKSSVLDLLYSLNEDFESPSGDGSGTCFSSVGLPMSSLRQPTWFGKTILGLCLTNCWTWRQSLSSSTGSVPDEEDYDHPELGFEEHRTGQLIVSKLEVLGVDYTLPVSEQGWWLPSAPLVGHFSLSVLTWMPSLS</sequence>
<name>A0AA88X998_9ASTE</name>
<accession>A0AA88X998</accession>
<keyword evidence="1" id="KW-0732">Signal</keyword>
<keyword evidence="3" id="KW-1185">Reference proteome</keyword>
<dbReference type="AlphaFoldDB" id="A0AA88X998"/>
<dbReference type="Gene3D" id="3.40.630.10">
    <property type="entry name" value="Zn peptidases"/>
    <property type="match status" value="1"/>
</dbReference>
<evidence type="ECO:0000256" key="1">
    <source>
        <dbReference type="SAM" id="SignalP"/>
    </source>
</evidence>
<gene>
    <name evidence="2" type="ORF">RJ639_031230</name>
</gene>
<comment type="caution">
    <text evidence="2">The sequence shown here is derived from an EMBL/GenBank/DDBJ whole genome shotgun (WGS) entry which is preliminary data.</text>
</comment>
<evidence type="ECO:0000313" key="3">
    <source>
        <dbReference type="Proteomes" id="UP001188597"/>
    </source>
</evidence>
<reference evidence="2" key="1">
    <citation type="submission" date="2022-12" db="EMBL/GenBank/DDBJ databases">
        <title>Draft genome assemblies for two species of Escallonia (Escalloniales).</title>
        <authorList>
            <person name="Chanderbali A."/>
            <person name="Dervinis C."/>
            <person name="Anghel I."/>
            <person name="Soltis D."/>
            <person name="Soltis P."/>
            <person name="Zapata F."/>
        </authorList>
    </citation>
    <scope>NUCLEOTIDE SEQUENCE</scope>
    <source>
        <strain evidence="2">UCBG64.0493</strain>
        <tissue evidence="2">Leaf</tissue>
    </source>
</reference>
<dbReference type="EMBL" id="JAVXUP010000112">
    <property type="protein sequence ID" value="KAK3037870.1"/>
    <property type="molecule type" value="Genomic_DNA"/>
</dbReference>
<proteinExistence type="predicted"/>